<comment type="caution">
    <text evidence="1">The sequence shown here is derived from an EMBL/GenBank/DDBJ whole genome shotgun (WGS) entry which is preliminary data.</text>
</comment>
<evidence type="ECO:0000313" key="2">
    <source>
        <dbReference type="Proteomes" id="UP000297910"/>
    </source>
</evidence>
<dbReference type="AlphaFoldDB" id="A0A4Z1FJL7"/>
<name>A0A4Z1FJL7_9HELO</name>
<dbReference type="Proteomes" id="UP000297910">
    <property type="component" value="Unassembled WGS sequence"/>
</dbReference>
<accession>A0A4Z1FJL7</accession>
<keyword evidence="2" id="KW-1185">Reference proteome</keyword>
<dbReference type="EMBL" id="PQXI01000127">
    <property type="protein sequence ID" value="TGO23588.1"/>
    <property type="molecule type" value="Genomic_DNA"/>
</dbReference>
<protein>
    <submittedName>
        <fullName evidence="1">Uncharacterized protein</fullName>
    </submittedName>
</protein>
<organism evidence="1 2">
    <name type="scientific">Botrytis paeoniae</name>
    <dbReference type="NCBI Taxonomy" id="278948"/>
    <lineage>
        <taxon>Eukaryota</taxon>
        <taxon>Fungi</taxon>
        <taxon>Dikarya</taxon>
        <taxon>Ascomycota</taxon>
        <taxon>Pezizomycotina</taxon>
        <taxon>Leotiomycetes</taxon>
        <taxon>Helotiales</taxon>
        <taxon>Sclerotiniaceae</taxon>
        <taxon>Botrytis</taxon>
    </lineage>
</organism>
<gene>
    <name evidence="1" type="ORF">BPAE_0127g00080</name>
</gene>
<evidence type="ECO:0000313" key="1">
    <source>
        <dbReference type="EMBL" id="TGO23588.1"/>
    </source>
</evidence>
<sequence length="84" mass="9939">MYHALDYASQNKEDSGAYLETGVKPVYYNFHHRAETGSRVKTLKMPVVFRYQQKQYSGEAEAGEIRRCQVIIMNYFHKLAEYWP</sequence>
<reference evidence="1 2" key="1">
    <citation type="submission" date="2017-12" db="EMBL/GenBank/DDBJ databases">
        <title>Comparative genomics of Botrytis spp.</title>
        <authorList>
            <person name="Valero-Jimenez C.A."/>
            <person name="Tapia P."/>
            <person name="Veloso J."/>
            <person name="Silva-Moreno E."/>
            <person name="Staats M."/>
            <person name="Valdes J.H."/>
            <person name="Van Kan J.A.L."/>
        </authorList>
    </citation>
    <scope>NUCLEOTIDE SEQUENCE [LARGE SCALE GENOMIC DNA]</scope>
    <source>
        <strain evidence="1 2">Bp0003</strain>
    </source>
</reference>
<proteinExistence type="predicted"/>